<name>A0ABT7HSI3_9BACT</name>
<reference evidence="1" key="1">
    <citation type="submission" date="2022-08" db="EMBL/GenBank/DDBJ databases">
        <authorList>
            <person name="Wang H."/>
        </authorList>
    </citation>
    <scope>NUCLEOTIDE SEQUENCE</scope>
    <source>
        <strain evidence="1">PS10</strain>
    </source>
</reference>
<evidence type="ECO:0000313" key="1">
    <source>
        <dbReference type="EMBL" id="MDL0089378.1"/>
    </source>
</evidence>
<dbReference type="Proteomes" id="UP001173801">
    <property type="component" value="Unassembled WGS sequence"/>
</dbReference>
<proteinExistence type="predicted"/>
<keyword evidence="2" id="KW-1185">Reference proteome</keyword>
<reference evidence="1" key="2">
    <citation type="journal article" date="2023" name="Microorganisms">
        <title>Isolation and Genomic Characteristics of Cat-Borne Campylobacter felis sp. nov. and Sheep-Borne Campylobacter ovis sp. nov.</title>
        <authorList>
            <person name="Wang H."/>
            <person name="Li Y."/>
            <person name="Gu Y."/>
            <person name="Zhou G."/>
            <person name="Chen X."/>
            <person name="Zhang X."/>
            <person name="Shao Z."/>
            <person name="Zhang J."/>
            <person name="Zhang M."/>
        </authorList>
    </citation>
    <scope>NUCLEOTIDE SEQUENCE</scope>
    <source>
        <strain evidence="1">PS10</strain>
    </source>
</reference>
<organism evidence="1 2">
    <name type="scientific">Campylobacter gastrosuis</name>
    <dbReference type="NCBI Taxonomy" id="2974576"/>
    <lineage>
        <taxon>Bacteria</taxon>
        <taxon>Pseudomonadati</taxon>
        <taxon>Campylobacterota</taxon>
        <taxon>Epsilonproteobacteria</taxon>
        <taxon>Campylobacterales</taxon>
        <taxon>Campylobacteraceae</taxon>
        <taxon>Campylobacter</taxon>
    </lineage>
</organism>
<evidence type="ECO:0000313" key="2">
    <source>
        <dbReference type="Proteomes" id="UP001173801"/>
    </source>
</evidence>
<dbReference type="RefSeq" id="WP_284938035.1">
    <property type="nucleotide sequence ID" value="NZ_JANURM010000011.1"/>
</dbReference>
<protein>
    <submittedName>
        <fullName evidence="1">Uncharacterized protein</fullName>
    </submittedName>
</protein>
<sequence length="119" mass="13416">MQILGHDLIAYEPLIFTKDEIYENCFFEFDKALIKKAKEQNAQFSVVCDDLTKAILANASGAKFIICDIKNAKNFAKMAEFYLFDSKIACVIDDEAEIAILAYLGVDVAIFREAIRGDF</sequence>
<comment type="caution">
    <text evidence="1">The sequence shown here is derived from an EMBL/GenBank/DDBJ whole genome shotgun (WGS) entry which is preliminary data.</text>
</comment>
<gene>
    <name evidence="1" type="ORF">NYG85_08400</name>
</gene>
<dbReference type="EMBL" id="JANURM010000011">
    <property type="protein sequence ID" value="MDL0089378.1"/>
    <property type="molecule type" value="Genomic_DNA"/>
</dbReference>
<accession>A0ABT7HSI3</accession>